<evidence type="ECO:0000256" key="1">
    <source>
        <dbReference type="ARBA" id="ARBA00004141"/>
    </source>
</evidence>
<evidence type="ECO:0000313" key="10">
    <source>
        <dbReference type="EMBL" id="VEU82044.1"/>
    </source>
</evidence>
<keyword evidence="3 9" id="KW-0813">Transport</keyword>
<name>A0A449BHW6_9MOLU</name>
<feature type="transmembrane region" description="Helical" evidence="9">
    <location>
        <begin position="51"/>
        <end position="70"/>
    </location>
</feature>
<dbReference type="Pfam" id="PF03840">
    <property type="entry name" value="SecG"/>
    <property type="match status" value="1"/>
</dbReference>
<gene>
    <name evidence="10" type="ORF">NCTC10172_00049</name>
</gene>
<comment type="similarity">
    <text evidence="2 9">Belongs to the SecG family.</text>
</comment>
<dbReference type="AlphaFoldDB" id="A0A449BHW6"/>
<reference evidence="10 11" key="1">
    <citation type="submission" date="2019-01" db="EMBL/GenBank/DDBJ databases">
        <authorList>
            <consortium name="Pathogen Informatics"/>
        </authorList>
    </citation>
    <scope>NUCLEOTIDE SEQUENCE [LARGE SCALE GENOMIC DNA]</scope>
    <source>
        <strain evidence="10 11">NCTC10172</strain>
    </source>
</reference>
<feature type="transmembrane region" description="Helical" evidence="9">
    <location>
        <begin position="6"/>
        <end position="23"/>
    </location>
</feature>
<comment type="subcellular location">
    <subcellularLocation>
        <location evidence="9">Cell membrane</location>
        <topology evidence="9">Multi-pass membrane protein</topology>
    </subcellularLocation>
    <subcellularLocation>
        <location evidence="1">Membrane</location>
        <topology evidence="1">Multi-pass membrane protein</topology>
    </subcellularLocation>
</comment>
<dbReference type="GO" id="GO:0009306">
    <property type="term" value="P:protein secretion"/>
    <property type="evidence" value="ECO:0007669"/>
    <property type="project" value="UniProtKB-UniRule"/>
</dbReference>
<evidence type="ECO:0000256" key="6">
    <source>
        <dbReference type="ARBA" id="ARBA00022989"/>
    </source>
</evidence>
<dbReference type="InterPro" id="IPR004692">
    <property type="entry name" value="SecG"/>
</dbReference>
<keyword evidence="6 9" id="KW-1133">Transmembrane helix</keyword>
<organism evidence="10 11">
    <name type="scientific">Acholeplasma hippikon</name>
    <dbReference type="NCBI Taxonomy" id="264636"/>
    <lineage>
        <taxon>Bacteria</taxon>
        <taxon>Bacillati</taxon>
        <taxon>Mycoplasmatota</taxon>
        <taxon>Mollicutes</taxon>
        <taxon>Acholeplasmatales</taxon>
        <taxon>Acholeplasmataceae</taxon>
        <taxon>Acholeplasma</taxon>
    </lineage>
</organism>
<keyword evidence="5 9" id="KW-0653">Protein transport</keyword>
<accession>A0A449BHW6</accession>
<dbReference type="RefSeq" id="WP_051658920.1">
    <property type="nucleotide sequence ID" value="NZ_LR215050.1"/>
</dbReference>
<evidence type="ECO:0000256" key="4">
    <source>
        <dbReference type="ARBA" id="ARBA00022692"/>
    </source>
</evidence>
<evidence type="ECO:0000256" key="9">
    <source>
        <dbReference type="RuleBase" id="RU365087"/>
    </source>
</evidence>
<proteinExistence type="inferred from homology"/>
<protein>
    <recommendedName>
        <fullName evidence="9">Protein-export membrane protein SecG</fullName>
    </recommendedName>
</protein>
<evidence type="ECO:0000256" key="7">
    <source>
        <dbReference type="ARBA" id="ARBA00023010"/>
    </source>
</evidence>
<dbReference type="STRING" id="1408416.GCA_000702765_00156"/>
<dbReference type="Proteomes" id="UP000290909">
    <property type="component" value="Chromosome"/>
</dbReference>
<dbReference type="NCBIfam" id="TIGR00810">
    <property type="entry name" value="secG"/>
    <property type="match status" value="1"/>
</dbReference>
<dbReference type="EMBL" id="LR215050">
    <property type="protein sequence ID" value="VEU82044.1"/>
    <property type="molecule type" value="Genomic_DNA"/>
</dbReference>
<dbReference type="GO" id="GO:0005886">
    <property type="term" value="C:plasma membrane"/>
    <property type="evidence" value="ECO:0007669"/>
    <property type="project" value="UniProtKB-SubCell"/>
</dbReference>
<comment type="function">
    <text evidence="9">Involved in protein export. Participates in an early event of protein translocation.</text>
</comment>
<evidence type="ECO:0000256" key="3">
    <source>
        <dbReference type="ARBA" id="ARBA00022448"/>
    </source>
</evidence>
<evidence type="ECO:0000313" key="11">
    <source>
        <dbReference type="Proteomes" id="UP000290909"/>
    </source>
</evidence>
<evidence type="ECO:0000256" key="8">
    <source>
        <dbReference type="ARBA" id="ARBA00023136"/>
    </source>
</evidence>
<sequence length="79" mass="8973">MMFPDWIILITSFIMVAVSALQISKDDVMDAFTGSNQDLFKNGKKVYGAELVLNRIMLVGSIVFFAMVIWSNSIDRFFN</sequence>
<keyword evidence="9" id="KW-1003">Cell membrane</keyword>
<keyword evidence="4 9" id="KW-0812">Transmembrane</keyword>
<dbReference type="GO" id="GO:0015450">
    <property type="term" value="F:protein-transporting ATPase activity"/>
    <property type="evidence" value="ECO:0007669"/>
    <property type="project" value="UniProtKB-UniRule"/>
</dbReference>
<keyword evidence="8 9" id="KW-0472">Membrane</keyword>
<dbReference type="KEGG" id="ahk:NCTC10172_00049"/>
<evidence type="ECO:0000256" key="5">
    <source>
        <dbReference type="ARBA" id="ARBA00022927"/>
    </source>
</evidence>
<keyword evidence="7 9" id="KW-0811">Translocation</keyword>
<evidence type="ECO:0000256" key="2">
    <source>
        <dbReference type="ARBA" id="ARBA00008445"/>
    </source>
</evidence>
<keyword evidence="11" id="KW-1185">Reference proteome</keyword>